<evidence type="ECO:0000313" key="2">
    <source>
        <dbReference type="EMBL" id="UUY06136.1"/>
    </source>
</evidence>
<dbReference type="SUPFAM" id="SSF53335">
    <property type="entry name" value="S-adenosyl-L-methionine-dependent methyltransferases"/>
    <property type="match status" value="1"/>
</dbReference>
<keyword evidence="2" id="KW-0489">Methyltransferase</keyword>
<dbReference type="RefSeq" id="WP_353866566.1">
    <property type="nucleotide sequence ID" value="NZ_CP088295.1"/>
</dbReference>
<dbReference type="InterPro" id="IPR029063">
    <property type="entry name" value="SAM-dependent_MTases_sf"/>
</dbReference>
<reference evidence="3" key="1">
    <citation type="submission" date="2021-11" db="EMBL/GenBank/DDBJ databases">
        <title>Cultivation dependent microbiological survey of springs from the worlds oldest radium mine currently devoted to the extraction of radon-saturated water.</title>
        <authorList>
            <person name="Kapinusova G."/>
            <person name="Smrhova T."/>
            <person name="Strejcek M."/>
            <person name="Suman J."/>
            <person name="Jani K."/>
            <person name="Pajer P."/>
            <person name="Uhlik O."/>
        </authorList>
    </citation>
    <scope>NUCLEOTIDE SEQUENCE [LARGE SCALE GENOMIC DNA]</scope>
    <source>
        <strain evidence="3">J379</strain>
    </source>
</reference>
<dbReference type="Pfam" id="PF08241">
    <property type="entry name" value="Methyltransf_11"/>
    <property type="match status" value="1"/>
</dbReference>
<accession>A0ABY5PN39</accession>
<evidence type="ECO:0000259" key="1">
    <source>
        <dbReference type="Pfam" id="PF08241"/>
    </source>
</evidence>
<dbReference type="InterPro" id="IPR013216">
    <property type="entry name" value="Methyltransf_11"/>
</dbReference>
<sequence length="306" mass="33589">MTAPPTAEEIRDVNTRYHDVAAKEYDAKWGIDFGDTGKSQVRMKLEKALGQIPATPFANALEIGSGTGYFTLNLMLQGVIEQATCTDISPGMLEACAGNAERLGLGDRVTTQVCDAEQLPFEDEQFDLVIGHAVLHHLPDLDQAFSEFFRVLKPGGQVVFAGEPSRTGDKIANVPKGVAQKIAPAWRAVFRAEPADINGHLAAEPDHSLESVVDVHAFIPADLTAFARGAGFADVDVIGEELLANWFGWTNRTLEATADPATIPWPWRQYAFRGYLFWQQVDQRFLEGRLPADIFYNLMITATKPA</sequence>
<dbReference type="Gene3D" id="3.40.50.150">
    <property type="entry name" value="Vaccinia Virus protein VP39"/>
    <property type="match status" value="1"/>
</dbReference>
<evidence type="ECO:0000313" key="3">
    <source>
        <dbReference type="Proteomes" id="UP001058860"/>
    </source>
</evidence>
<gene>
    <name evidence="2" type="ORF">LRS13_11690</name>
</gene>
<dbReference type="Proteomes" id="UP001058860">
    <property type="component" value="Chromosome"/>
</dbReference>
<dbReference type="GO" id="GO:0032259">
    <property type="term" value="P:methylation"/>
    <property type="evidence" value="ECO:0007669"/>
    <property type="project" value="UniProtKB-KW"/>
</dbReference>
<protein>
    <submittedName>
        <fullName evidence="2">Class I SAM-dependent methyltransferase</fullName>
    </submittedName>
</protein>
<keyword evidence="2" id="KW-0808">Transferase</keyword>
<dbReference type="InterPro" id="IPR050508">
    <property type="entry name" value="Methyltransf_Superfamily"/>
</dbReference>
<dbReference type="PANTHER" id="PTHR42912">
    <property type="entry name" value="METHYLTRANSFERASE"/>
    <property type="match status" value="1"/>
</dbReference>
<organism evidence="2 3">
    <name type="scientific">Svornostia abyssi</name>
    <dbReference type="NCBI Taxonomy" id="2898438"/>
    <lineage>
        <taxon>Bacteria</taxon>
        <taxon>Bacillati</taxon>
        <taxon>Actinomycetota</taxon>
        <taxon>Thermoleophilia</taxon>
        <taxon>Solirubrobacterales</taxon>
        <taxon>Baekduiaceae</taxon>
        <taxon>Svornostia</taxon>
    </lineage>
</organism>
<name>A0ABY5PN39_9ACTN</name>
<dbReference type="GO" id="GO:0008168">
    <property type="term" value="F:methyltransferase activity"/>
    <property type="evidence" value="ECO:0007669"/>
    <property type="project" value="UniProtKB-KW"/>
</dbReference>
<keyword evidence="3" id="KW-1185">Reference proteome</keyword>
<dbReference type="PANTHER" id="PTHR42912:SF93">
    <property type="entry name" value="N6-ADENOSINE-METHYLTRANSFERASE TMT1A"/>
    <property type="match status" value="1"/>
</dbReference>
<dbReference type="EMBL" id="CP088295">
    <property type="protein sequence ID" value="UUY06136.1"/>
    <property type="molecule type" value="Genomic_DNA"/>
</dbReference>
<dbReference type="CDD" id="cd02440">
    <property type="entry name" value="AdoMet_MTases"/>
    <property type="match status" value="1"/>
</dbReference>
<proteinExistence type="predicted"/>
<feature type="domain" description="Methyltransferase type 11" evidence="1">
    <location>
        <begin position="61"/>
        <end position="160"/>
    </location>
</feature>